<keyword evidence="4" id="KW-0597">Phosphoprotein</keyword>
<dbReference type="GO" id="GO:0005351">
    <property type="term" value="F:carbohydrate:proton symporter activity"/>
    <property type="evidence" value="ECO:0007669"/>
    <property type="project" value="InterPro"/>
</dbReference>
<dbReference type="InterPro" id="IPR013014">
    <property type="entry name" value="PTS_EIIC_2"/>
</dbReference>
<evidence type="ECO:0000256" key="11">
    <source>
        <dbReference type="ARBA" id="ARBA00023136"/>
    </source>
</evidence>
<evidence type="ECO:0000256" key="10">
    <source>
        <dbReference type="ARBA" id="ARBA00022989"/>
    </source>
</evidence>
<feature type="transmembrane region" description="Helical" evidence="12">
    <location>
        <begin position="430"/>
        <end position="463"/>
    </location>
</feature>
<dbReference type="GO" id="GO:0005886">
    <property type="term" value="C:plasma membrane"/>
    <property type="evidence" value="ECO:0007669"/>
    <property type="project" value="UniProtKB-SubCell"/>
</dbReference>
<evidence type="ECO:0000256" key="5">
    <source>
        <dbReference type="ARBA" id="ARBA00022597"/>
    </source>
</evidence>
<dbReference type="InterPro" id="IPR013011">
    <property type="entry name" value="PTS_EIIB_2"/>
</dbReference>
<evidence type="ECO:0000256" key="1">
    <source>
        <dbReference type="ARBA" id="ARBA00004429"/>
    </source>
</evidence>
<evidence type="ECO:0000256" key="6">
    <source>
        <dbReference type="ARBA" id="ARBA00022679"/>
    </source>
</evidence>
<dbReference type="InterPro" id="IPR002178">
    <property type="entry name" value="PTS_EIIA_type-2_dom"/>
</dbReference>
<accession>A0A292IHZ7</accession>
<dbReference type="Proteomes" id="UP000261764">
    <property type="component" value="Chromosome I"/>
</dbReference>
<feature type="transmembrane region" description="Helical" evidence="12">
    <location>
        <begin position="373"/>
        <end position="394"/>
    </location>
</feature>
<feature type="domain" description="PTS EIIB type-2" evidence="14">
    <location>
        <begin position="172"/>
        <end position="267"/>
    </location>
</feature>
<dbReference type="AlphaFoldDB" id="A0A292IHZ7"/>
<keyword evidence="10 12" id="KW-1133">Transmembrane helix</keyword>
<dbReference type="GO" id="GO:0022877">
    <property type="term" value="F:protein-N(PI)-phosphohistidine-fructose phosphotransferase system transporter activity"/>
    <property type="evidence" value="ECO:0007669"/>
    <property type="project" value="InterPro"/>
</dbReference>
<keyword evidence="6" id="KW-0808">Transferase</keyword>
<feature type="transmembrane region" description="Helical" evidence="12">
    <location>
        <begin position="483"/>
        <end position="505"/>
    </location>
</feature>
<keyword evidence="17" id="KW-1185">Reference proteome</keyword>
<evidence type="ECO:0000259" key="13">
    <source>
        <dbReference type="PROSITE" id="PS51094"/>
    </source>
</evidence>
<dbReference type="InterPro" id="IPR004715">
    <property type="entry name" value="PTS_IIA_fruc"/>
</dbReference>
<feature type="transmembrane region" description="Helical" evidence="12">
    <location>
        <begin position="400"/>
        <end position="418"/>
    </location>
</feature>
<dbReference type="GO" id="GO:0016301">
    <property type="term" value="F:kinase activity"/>
    <property type="evidence" value="ECO:0007669"/>
    <property type="project" value="UniProtKB-KW"/>
</dbReference>
<keyword evidence="9" id="KW-0418">Kinase</keyword>
<dbReference type="GO" id="GO:0009401">
    <property type="term" value="P:phosphoenolpyruvate-dependent sugar phosphotransferase system"/>
    <property type="evidence" value="ECO:0007669"/>
    <property type="project" value="UniProtKB-KW"/>
</dbReference>
<dbReference type="PROSITE" id="PS51104">
    <property type="entry name" value="PTS_EIIC_TYPE_2"/>
    <property type="match status" value="1"/>
</dbReference>
<proteinExistence type="predicted"/>
<dbReference type="InterPro" id="IPR006327">
    <property type="entry name" value="PTS_IIC_fruc"/>
</dbReference>
<keyword evidence="11 12" id="KW-0472">Membrane</keyword>
<organism evidence="16 17">
    <name type="scientific">Mycoplasma amphoriforme A39</name>
    <dbReference type="NCBI Taxonomy" id="572419"/>
    <lineage>
        <taxon>Bacteria</taxon>
        <taxon>Bacillati</taxon>
        <taxon>Mycoplasmatota</taxon>
        <taxon>Mollicutes</taxon>
        <taxon>Mycoplasmataceae</taxon>
        <taxon>Mycoplasma</taxon>
    </lineage>
</organism>
<dbReference type="KEGG" id="mamp:MAMA39_04410"/>
<dbReference type="SUPFAM" id="SSF55804">
    <property type="entry name" value="Phoshotransferase/anion transport protein"/>
    <property type="match status" value="1"/>
</dbReference>
<dbReference type="NCBIfam" id="TIGR00848">
    <property type="entry name" value="fruA"/>
    <property type="match status" value="1"/>
</dbReference>
<feature type="domain" description="PTS EIIC type-2" evidence="15">
    <location>
        <begin position="297"/>
        <end position="655"/>
    </location>
</feature>
<dbReference type="InterPro" id="IPR003501">
    <property type="entry name" value="PTS_EIIB_2/3"/>
</dbReference>
<dbReference type="Gene3D" id="3.40.930.10">
    <property type="entry name" value="Mannitol-specific EII, Chain A"/>
    <property type="match status" value="1"/>
</dbReference>
<evidence type="ECO:0000256" key="8">
    <source>
        <dbReference type="ARBA" id="ARBA00022692"/>
    </source>
</evidence>
<feature type="transmembrane region" description="Helical" evidence="12">
    <location>
        <begin position="587"/>
        <end position="611"/>
    </location>
</feature>
<evidence type="ECO:0000256" key="4">
    <source>
        <dbReference type="ARBA" id="ARBA00022553"/>
    </source>
</evidence>
<gene>
    <name evidence="16" type="ORF">MAMA39_04410</name>
</gene>
<dbReference type="Gene3D" id="3.40.50.2300">
    <property type="match status" value="1"/>
</dbReference>
<evidence type="ECO:0000259" key="15">
    <source>
        <dbReference type="PROSITE" id="PS51104"/>
    </source>
</evidence>
<dbReference type="PROSITE" id="PS51094">
    <property type="entry name" value="PTS_EIIA_TYPE_2"/>
    <property type="match status" value="1"/>
</dbReference>
<dbReference type="NCBIfam" id="TIGR01427">
    <property type="entry name" value="PTS_IIC_fructo"/>
    <property type="match status" value="1"/>
</dbReference>
<evidence type="ECO:0000256" key="9">
    <source>
        <dbReference type="ARBA" id="ARBA00022777"/>
    </source>
</evidence>
<dbReference type="EMBL" id="HG937516">
    <property type="protein sequence ID" value="CDN40561.1"/>
    <property type="molecule type" value="Genomic_DNA"/>
</dbReference>
<dbReference type="InterPro" id="IPR050864">
    <property type="entry name" value="Bacterial_PTS_Sugar_Transport"/>
</dbReference>
<keyword evidence="3" id="KW-1003">Cell membrane</keyword>
<dbReference type="PROSITE" id="PS51099">
    <property type="entry name" value="PTS_EIIB_TYPE_2"/>
    <property type="match status" value="1"/>
</dbReference>
<dbReference type="SUPFAM" id="SSF52794">
    <property type="entry name" value="PTS system IIB component-like"/>
    <property type="match status" value="1"/>
</dbReference>
<dbReference type="PANTHER" id="PTHR30505">
    <property type="entry name" value="FRUCTOSE-LIKE PERMEASE"/>
    <property type="match status" value="1"/>
</dbReference>
<dbReference type="CDD" id="cd00211">
    <property type="entry name" value="PTS_IIA_fru"/>
    <property type="match status" value="1"/>
</dbReference>
<evidence type="ECO:0000256" key="3">
    <source>
        <dbReference type="ARBA" id="ARBA00022475"/>
    </source>
</evidence>
<feature type="domain" description="PTS EIIA type-2" evidence="13">
    <location>
        <begin position="1"/>
        <end position="145"/>
    </location>
</feature>
<dbReference type="RefSeq" id="WP_343251181.1">
    <property type="nucleotide sequence ID" value="NZ_HG937516.1"/>
</dbReference>
<evidence type="ECO:0008006" key="18">
    <source>
        <dbReference type="Google" id="ProtNLM"/>
    </source>
</evidence>
<evidence type="ECO:0000256" key="2">
    <source>
        <dbReference type="ARBA" id="ARBA00022448"/>
    </source>
</evidence>
<keyword evidence="8 12" id="KW-0812">Transmembrane</keyword>
<dbReference type="PANTHER" id="PTHR30505:SF0">
    <property type="entry name" value="FRUCTOSE-LIKE PTS SYSTEM EIIBC COMPONENT-RELATED"/>
    <property type="match status" value="1"/>
</dbReference>
<evidence type="ECO:0000259" key="14">
    <source>
        <dbReference type="PROSITE" id="PS51099"/>
    </source>
</evidence>
<dbReference type="Pfam" id="PF00359">
    <property type="entry name" value="PTS_EIIA_2"/>
    <property type="match status" value="1"/>
</dbReference>
<dbReference type="Pfam" id="PF02302">
    <property type="entry name" value="PTS_IIB"/>
    <property type="match status" value="1"/>
</dbReference>
<protein>
    <recommendedName>
        <fullName evidence="18">PTS EIIA type-2 domain-containing protein</fullName>
    </recommendedName>
</protein>
<name>A0A292IHZ7_9MOLU</name>
<dbReference type="GO" id="GO:0090563">
    <property type="term" value="F:protein-phosphocysteine-sugar phosphotransferase activity"/>
    <property type="evidence" value="ECO:0007669"/>
    <property type="project" value="TreeGrafter"/>
</dbReference>
<sequence length="703" mass="75775">MIFQKRNVKLNVLTHSKNDALKQIAKFAYDLGYTSNEQKLFEAFIKRENEVSTGFERGFAIPHAKTSVVQQPQILFCRFVNPVDWIAIDHQLTKHVFVLLIPENADHEHLEILSQVAKGLMKAEFISKLTTTDNAELIYYLITDYLELNLKNNHASKNITNADTFKTDKQKIIALTACPVGIAHTYLAAEKLEQAANQLGYEINVETHGSAGAKNLSTEKAIEVAEVIIVAADIGLDLQRFKNKRIYQTNTKYAINDPQFVINNALKQAKVLVDNPSDKTISKDSLKSQNSSKKSFFMKHLLSGISYMVPFVILGGIAIALSAGIGKGIYGEKFAAPTTDFLFYLGEIGAVAFNLMIGILGAYIAYSIAGRSAIAPAFIVAIVANTPRALFRIGDLPIETAMGFLGSILFGFTIGYTVKWINSWILPKPIMAIVPIFVIPLGVGLFYGLIAIFVIGAPIGFVLNEFSNSLKKVFTSNNGNNLTPIGIGIGMGILIGAMAGFDMGGPVNKIAFLTSTALITQNILEPMGMMAAAIPVAPLGMGVCTLIFRHKFDENEKTLGVSAIVMGLIGISEGAIPFAISDPKRAIISNIVGSAVAGAIAGAFGVTDAAAHGGPIVAILGAIGSNRPYGVAGGIGFFFLAIIIGLLVTALMYGFLRKNSPATNQTQPTTAKKLTKSKTGFSWFSKNHQLTQPKVYKKRAQNV</sequence>
<keyword evidence="2" id="KW-0813">Transport</keyword>
<feature type="transmembrane region" description="Helical" evidence="12">
    <location>
        <begin position="341"/>
        <end position="366"/>
    </location>
</feature>
<reference evidence="16 17" key="1">
    <citation type="journal article" date="2015" name="Clin. Infect. Dis.">
        <title>Genomic Investigations unmask Mycoplasma amphoriforme, a new respiratory pathogen.</title>
        <authorList>
            <person name="Gillespie S.H."/>
            <person name="Ling C.L."/>
            <person name="Oravcova K."/>
            <person name="Pinheiro M."/>
            <person name="Wells L."/>
            <person name="Bryant J.M."/>
            <person name="McHugh T.D."/>
            <person name="Bebear C."/>
            <person name="Webster D."/>
            <person name="Harris S.R."/>
            <person name="Seth-Smith H.M."/>
            <person name="Thomson N.R."/>
        </authorList>
    </citation>
    <scope>NUCLEOTIDE SEQUENCE [LARGE SCALE GENOMIC DNA]</scope>
    <source>
        <strain evidence="16 17">A39</strain>
    </source>
</reference>
<comment type="subcellular location">
    <subcellularLocation>
        <location evidence="1">Cell inner membrane</location>
        <topology evidence="1">Multi-pass membrane protein</topology>
    </subcellularLocation>
</comment>
<dbReference type="CDD" id="cd05569">
    <property type="entry name" value="PTS_IIB_fructose"/>
    <property type="match status" value="1"/>
</dbReference>
<evidence type="ECO:0000313" key="16">
    <source>
        <dbReference type="EMBL" id="CDN40561.1"/>
    </source>
</evidence>
<evidence type="ECO:0000256" key="7">
    <source>
        <dbReference type="ARBA" id="ARBA00022683"/>
    </source>
</evidence>
<feature type="transmembrane region" description="Helical" evidence="12">
    <location>
        <begin position="631"/>
        <end position="656"/>
    </location>
</feature>
<feature type="transmembrane region" description="Helical" evidence="12">
    <location>
        <begin position="301"/>
        <end position="321"/>
    </location>
</feature>
<dbReference type="NCBIfam" id="TIGR00829">
    <property type="entry name" value="FRU"/>
    <property type="match status" value="1"/>
</dbReference>
<evidence type="ECO:0000256" key="12">
    <source>
        <dbReference type="SAM" id="Phobius"/>
    </source>
</evidence>
<keyword evidence="7" id="KW-0598">Phosphotransferase system</keyword>
<feature type="transmembrane region" description="Helical" evidence="12">
    <location>
        <begin position="526"/>
        <end position="548"/>
    </location>
</feature>
<dbReference type="InterPro" id="IPR036095">
    <property type="entry name" value="PTS_EIIB-like_sf"/>
</dbReference>
<evidence type="ECO:0000313" key="17">
    <source>
        <dbReference type="Proteomes" id="UP000261764"/>
    </source>
</evidence>
<dbReference type="InterPro" id="IPR003353">
    <property type="entry name" value="PTS_IIB_fruc"/>
</dbReference>
<keyword evidence="5" id="KW-0762">Sugar transport</keyword>
<dbReference type="InterPro" id="IPR016152">
    <property type="entry name" value="PTrfase/Anion_transptr"/>
</dbReference>
<feature type="transmembrane region" description="Helical" evidence="12">
    <location>
        <begin position="560"/>
        <end position="580"/>
    </location>
</feature>